<dbReference type="PRINTS" id="PR00339">
    <property type="entry name" value="PCNACYCLIN"/>
</dbReference>
<dbReference type="GO" id="GO:0006275">
    <property type="term" value="P:regulation of DNA replication"/>
    <property type="evidence" value="ECO:0007669"/>
    <property type="project" value="UniProtKB-UniRule"/>
</dbReference>
<dbReference type="InterPro" id="IPR046938">
    <property type="entry name" value="DNA_clamp_sf"/>
</dbReference>
<evidence type="ECO:0000313" key="5">
    <source>
        <dbReference type="EMBL" id="AYQ54374.1"/>
    </source>
</evidence>
<protein>
    <recommendedName>
        <fullName evidence="3">DNA polymerase sliding clamp</fullName>
    </recommendedName>
    <alternativeName>
        <fullName evidence="3">Proliferating cell nuclear antigen homolog</fullName>
        <shortName evidence="3">PCNA</shortName>
    </alternativeName>
</protein>
<keyword evidence="2 3" id="KW-0238">DNA-binding</keyword>
<evidence type="ECO:0000256" key="3">
    <source>
        <dbReference type="HAMAP-Rule" id="MF_00317"/>
    </source>
</evidence>
<dbReference type="Gene3D" id="3.70.10.10">
    <property type="match status" value="1"/>
</dbReference>
<reference evidence="5 6" key="1">
    <citation type="submission" date="2016-10" db="EMBL/GenBank/DDBJ databases">
        <title>Complete genome of the TMA-utilizing, human hosted archaeon Methanomethylophilus alvus Gen. nov, sp. nov., strain Mx-05, derived from a pure culture.</title>
        <authorList>
            <person name="Brugere J.-F."/>
            <person name="Ben Hania W."/>
            <person name="Chaudhary P.P."/>
            <person name="Gaci N."/>
            <person name="Borrel G."/>
            <person name="Cao Van Tuat L."/>
            <person name="Fardeau M.-L."/>
            <person name="Harris H.M.B."/>
            <person name="O'Toole P.W."/>
            <person name="Ollivier B."/>
        </authorList>
    </citation>
    <scope>NUCLEOTIDE SEQUENCE [LARGE SCALE GENOMIC DNA]</scope>
    <source>
        <strain evidence="5 6">Mx-05</strain>
    </source>
</reference>
<dbReference type="EMBL" id="CP017686">
    <property type="protein sequence ID" value="AYQ54374.1"/>
    <property type="molecule type" value="Genomic_DNA"/>
</dbReference>
<accession>A0A3G3IFN7</accession>
<sequence>MFKAEIKSDTLKGIVYIVSTLVDEVKFTIHPDSLSLKAIDPAHVAMLDITVSKDAFENYSADETEIGLDLDKVKSVLKLAGPGDSIILEHDPDQGRLTFRIGNITRRMSLVDTSSMNDPKVPQIELATDVKVKIDHLKKGISAAESISDHISLEADPEGFELACEGDTDLASLRLPASDLEGLKSEGKVSSLYPLDYFSNIVKVIPAGTVVDIQLDNDYPVKILFALAEGKADVVYFLAPRIESD</sequence>
<dbReference type="SUPFAM" id="SSF55979">
    <property type="entry name" value="DNA clamp"/>
    <property type="match status" value="2"/>
</dbReference>
<dbReference type="RefSeq" id="WP_015504084.1">
    <property type="nucleotide sequence ID" value="NZ_CAYAYB010000020.1"/>
</dbReference>
<comment type="similarity">
    <text evidence="3">Belongs to the PCNA family.</text>
</comment>
<comment type="subunit">
    <text evidence="3">Homotrimer. The subunits circularize to form a toroid; DNA passes through its center. Replication factor C (RFC) is required to load the toroid on the DNA.</text>
</comment>
<dbReference type="PANTHER" id="PTHR11352:SF0">
    <property type="entry name" value="PROLIFERATING CELL NUCLEAR ANTIGEN"/>
    <property type="match status" value="1"/>
</dbReference>
<dbReference type="Proteomes" id="UP000273278">
    <property type="component" value="Chromosome"/>
</dbReference>
<name>A0A3G3IFN7_9ARCH</name>
<dbReference type="GO" id="GO:0003677">
    <property type="term" value="F:DNA binding"/>
    <property type="evidence" value="ECO:0007669"/>
    <property type="project" value="UniProtKB-UniRule"/>
</dbReference>
<evidence type="ECO:0000313" key="6">
    <source>
        <dbReference type="Proteomes" id="UP000273278"/>
    </source>
</evidence>
<gene>
    <name evidence="3" type="primary">pcn</name>
    <name evidence="5" type="ORF">BKD89_00870</name>
</gene>
<dbReference type="PROSITE" id="PS01251">
    <property type="entry name" value="PCNA_1"/>
    <property type="match status" value="1"/>
</dbReference>
<dbReference type="OMA" id="MDNSHIS"/>
<dbReference type="GeneID" id="41320977"/>
<proteinExistence type="inferred from homology"/>
<dbReference type="HAMAP" id="MF_00317">
    <property type="entry name" value="DNApol_clamp_arch"/>
    <property type="match status" value="1"/>
</dbReference>
<dbReference type="NCBIfam" id="NF002222">
    <property type="entry name" value="PRK01115.1-5"/>
    <property type="match status" value="1"/>
</dbReference>
<dbReference type="InterPro" id="IPR022659">
    <property type="entry name" value="Pr_cel_nuc_antig_CS"/>
</dbReference>
<dbReference type="AlphaFoldDB" id="A0A3G3IFN7"/>
<dbReference type="GO" id="GO:0030337">
    <property type="term" value="F:DNA polymerase processivity factor activity"/>
    <property type="evidence" value="ECO:0007669"/>
    <property type="project" value="UniProtKB-UniRule"/>
</dbReference>
<feature type="domain" description="Proliferating cell nuclear antigen PCNA N-terminal" evidence="4">
    <location>
        <begin position="1"/>
        <end position="103"/>
    </location>
</feature>
<dbReference type="CDD" id="cd00577">
    <property type="entry name" value="PCNA"/>
    <property type="match status" value="1"/>
</dbReference>
<dbReference type="InterPro" id="IPR000730">
    <property type="entry name" value="Pr_cel_nuc_antig"/>
</dbReference>
<comment type="function">
    <text evidence="3">Sliding clamp subunit that acts as a moving platform for DNA processing. Responsible for tethering the catalytic subunit of DNA polymerase and other proteins to DNA during high-speed replication.</text>
</comment>
<evidence type="ECO:0000256" key="1">
    <source>
        <dbReference type="ARBA" id="ARBA00022705"/>
    </source>
</evidence>
<dbReference type="GO" id="GO:0006272">
    <property type="term" value="P:leading strand elongation"/>
    <property type="evidence" value="ECO:0007669"/>
    <property type="project" value="TreeGrafter"/>
</dbReference>
<dbReference type="PANTHER" id="PTHR11352">
    <property type="entry name" value="PROLIFERATING CELL NUCLEAR ANTIGEN"/>
    <property type="match status" value="1"/>
</dbReference>
<evidence type="ECO:0000259" key="4">
    <source>
        <dbReference type="Pfam" id="PF00705"/>
    </source>
</evidence>
<keyword evidence="1 3" id="KW-0235">DNA replication</keyword>
<organism evidence="5 6">
    <name type="scientific">Methanomethylophilus alvi</name>
    <dbReference type="NCBI Taxonomy" id="1291540"/>
    <lineage>
        <taxon>Archaea</taxon>
        <taxon>Methanobacteriati</taxon>
        <taxon>Thermoplasmatota</taxon>
        <taxon>Thermoplasmata</taxon>
        <taxon>Methanomassiliicoccales</taxon>
        <taxon>Methanomethylophilaceae</taxon>
        <taxon>Methanomethylophilus</taxon>
    </lineage>
</organism>
<dbReference type="InterPro" id="IPR022648">
    <property type="entry name" value="Pr_cel_nuc_antig_N"/>
</dbReference>
<dbReference type="Pfam" id="PF00705">
    <property type="entry name" value="PCNA_N"/>
    <property type="match status" value="1"/>
</dbReference>
<evidence type="ECO:0000256" key="2">
    <source>
        <dbReference type="ARBA" id="ARBA00023125"/>
    </source>
</evidence>